<evidence type="ECO:0000256" key="1">
    <source>
        <dbReference type="ARBA" id="ARBA00004953"/>
    </source>
</evidence>
<reference evidence="7 8" key="1">
    <citation type="journal article" date="2005" name="PLoS Genet.">
        <title>Life in hot carbon monoxide: the complete genome sequence of Carboxydothermus hydrogenoformans Z-2901.</title>
        <authorList>
            <person name="Wu M."/>
            <person name="Ren Q."/>
            <person name="Durkin A.S."/>
            <person name="Daugherty S.C."/>
            <person name="Brinkac L.M."/>
            <person name="Dodson R.J."/>
            <person name="Madupu R."/>
            <person name="Sullivan S.A."/>
            <person name="Kolonay J.F."/>
            <person name="Haft D.H."/>
            <person name="Nelson W.C."/>
            <person name="Tallon L.J."/>
            <person name="Jones K.M."/>
            <person name="Ulrich L.E."/>
            <person name="Gonzalez J.M."/>
            <person name="Zhulin I.B."/>
            <person name="Robb F.T."/>
            <person name="Eisen J.A."/>
        </authorList>
    </citation>
    <scope>NUCLEOTIDE SEQUENCE [LARGE SCALE GENOMIC DNA]</scope>
    <source>
        <strain evidence="8">ATCC BAA-161 / DSM 6008 / Z-2901</strain>
    </source>
</reference>
<keyword evidence="4 7" id="KW-0808">Transferase</keyword>
<dbReference type="UniPathway" id="UPA00148"/>
<organism evidence="7 8">
    <name type="scientific">Carboxydothermus hydrogenoformans (strain ATCC BAA-161 / DSM 6008 / Z-2901)</name>
    <dbReference type="NCBI Taxonomy" id="246194"/>
    <lineage>
        <taxon>Bacteria</taxon>
        <taxon>Bacillati</taxon>
        <taxon>Bacillota</taxon>
        <taxon>Clostridia</taxon>
        <taxon>Thermoanaerobacterales</taxon>
        <taxon>Thermoanaerobacteraceae</taxon>
        <taxon>Carboxydothermus</taxon>
    </lineage>
</organism>
<dbReference type="RefSeq" id="WP_011343689.1">
    <property type="nucleotide sequence ID" value="NC_007503.1"/>
</dbReference>
<keyword evidence="5" id="KW-0949">S-adenosyl-L-methionine</keyword>
<evidence type="ECO:0000313" key="7">
    <source>
        <dbReference type="EMBL" id="ABB15685.1"/>
    </source>
</evidence>
<dbReference type="GO" id="GO:0032259">
    <property type="term" value="P:methylation"/>
    <property type="evidence" value="ECO:0007669"/>
    <property type="project" value="UniProtKB-KW"/>
</dbReference>
<comment type="pathway">
    <text evidence="1">Cofactor biosynthesis; adenosylcobalamin biosynthesis.</text>
</comment>
<dbReference type="InterPro" id="IPR000878">
    <property type="entry name" value="4pyrrol_Mease"/>
</dbReference>
<dbReference type="EMBL" id="CP000141">
    <property type="protein sequence ID" value="ABB15685.1"/>
    <property type="molecule type" value="Genomic_DNA"/>
</dbReference>
<evidence type="ECO:0000256" key="4">
    <source>
        <dbReference type="ARBA" id="ARBA00022679"/>
    </source>
</evidence>
<dbReference type="PANTHER" id="PTHR43182:SF1">
    <property type="entry name" value="COBALT-PRECORRIN-7 C(5)-METHYLTRANSFERASE"/>
    <property type="match status" value="1"/>
</dbReference>
<dbReference type="Gene3D" id="3.30.950.10">
    <property type="entry name" value="Methyltransferase, Cobalt-precorrin-4 Transmethylase, Domain 2"/>
    <property type="match status" value="1"/>
</dbReference>
<dbReference type="InterPro" id="IPR012818">
    <property type="entry name" value="CbiE"/>
</dbReference>
<dbReference type="HOGENOM" id="CLU_089162_2_0_9"/>
<dbReference type="AlphaFoldDB" id="Q3AE21"/>
<dbReference type="Gene3D" id="3.40.1010.10">
    <property type="entry name" value="Cobalt-precorrin-4 Transmethylase, Domain 1"/>
    <property type="match status" value="1"/>
</dbReference>
<evidence type="ECO:0000256" key="2">
    <source>
        <dbReference type="ARBA" id="ARBA00022573"/>
    </source>
</evidence>
<keyword evidence="2" id="KW-0169">Cobalamin biosynthesis</keyword>
<dbReference type="Pfam" id="PF00590">
    <property type="entry name" value="TP_methylase"/>
    <property type="match status" value="1"/>
</dbReference>
<evidence type="ECO:0000259" key="6">
    <source>
        <dbReference type="Pfam" id="PF00590"/>
    </source>
</evidence>
<name>Q3AE21_CARHZ</name>
<dbReference type="PANTHER" id="PTHR43182">
    <property type="entry name" value="COBALT-PRECORRIN-6B C(15)-METHYLTRANSFERASE (DECARBOXYLATING)"/>
    <property type="match status" value="1"/>
</dbReference>
<keyword evidence="3 7" id="KW-0489">Methyltransferase</keyword>
<dbReference type="CDD" id="cd11644">
    <property type="entry name" value="Precorrin-6Y-MT"/>
    <property type="match status" value="1"/>
</dbReference>
<evidence type="ECO:0000256" key="3">
    <source>
        <dbReference type="ARBA" id="ARBA00022603"/>
    </source>
</evidence>
<dbReference type="SUPFAM" id="SSF53790">
    <property type="entry name" value="Tetrapyrrole methylase"/>
    <property type="match status" value="1"/>
</dbReference>
<dbReference type="NCBIfam" id="TIGR02467">
    <property type="entry name" value="CbiE"/>
    <property type="match status" value="1"/>
</dbReference>
<dbReference type="OrthoDB" id="9780707at2"/>
<feature type="domain" description="Tetrapyrrole methylase" evidence="6">
    <location>
        <begin position="8"/>
        <end position="189"/>
    </location>
</feature>
<dbReference type="eggNOG" id="COG2241">
    <property type="taxonomic scope" value="Bacteria"/>
</dbReference>
<keyword evidence="8" id="KW-1185">Reference proteome</keyword>
<sequence>MAVGWVKVVGVGPGSPEYLTKIGERVIGEADYVAGAEELLKTFAPDKKHLSFGEFGAVLKQIKDLSRSFNIALLLRGDTGFYSLLRKIERENPGLVTEVIPGISSVQLAFARLKKLWDGAAFYSLHGRALPEKLKDEFTVHVFLLGEKIDTSSLKQLLQKHGLEGASYYLLYDLSYPEEKIIKLSFADLPPELSGRGILIAER</sequence>
<proteinExistence type="predicted"/>
<dbReference type="InterPro" id="IPR050714">
    <property type="entry name" value="Cobalamin_biosynth_MTase"/>
</dbReference>
<gene>
    <name evidence="7" type="ordered locus">CHY_0759</name>
</gene>
<evidence type="ECO:0000256" key="5">
    <source>
        <dbReference type="ARBA" id="ARBA00022691"/>
    </source>
</evidence>
<dbReference type="GO" id="GO:0009236">
    <property type="term" value="P:cobalamin biosynthetic process"/>
    <property type="evidence" value="ECO:0007669"/>
    <property type="project" value="UniProtKB-UniPathway"/>
</dbReference>
<protein>
    <submittedName>
        <fullName evidence="7">Precorrin-6Y C5,15-methyltransferase</fullName>
    </submittedName>
</protein>
<dbReference type="Proteomes" id="UP000002706">
    <property type="component" value="Chromosome"/>
</dbReference>
<evidence type="ECO:0000313" key="8">
    <source>
        <dbReference type="Proteomes" id="UP000002706"/>
    </source>
</evidence>
<dbReference type="InParanoid" id="Q3AE21"/>
<dbReference type="InterPro" id="IPR014776">
    <property type="entry name" value="4pyrrole_Mease_sub2"/>
</dbReference>
<dbReference type="InterPro" id="IPR035996">
    <property type="entry name" value="4pyrrol_Methylase_sf"/>
</dbReference>
<dbReference type="STRING" id="246194.CHY_0759"/>
<dbReference type="GO" id="GO:0008276">
    <property type="term" value="F:protein methyltransferase activity"/>
    <property type="evidence" value="ECO:0007669"/>
    <property type="project" value="InterPro"/>
</dbReference>
<accession>Q3AE21</accession>
<dbReference type="KEGG" id="chy:CHY_0759"/>
<dbReference type="InterPro" id="IPR014777">
    <property type="entry name" value="4pyrrole_Mease_sub1"/>
</dbReference>